<dbReference type="InterPro" id="IPR011055">
    <property type="entry name" value="Dup_hybrid_motif"/>
</dbReference>
<dbReference type="Proteomes" id="UP000229834">
    <property type="component" value="Unassembled WGS sequence"/>
</dbReference>
<dbReference type="InterPro" id="IPR016047">
    <property type="entry name" value="M23ase_b-sheet_dom"/>
</dbReference>
<proteinExistence type="predicted"/>
<dbReference type="EMBL" id="PCVC01000011">
    <property type="protein sequence ID" value="PIQ67135.1"/>
    <property type="molecule type" value="Genomic_DNA"/>
</dbReference>
<evidence type="ECO:0000259" key="1">
    <source>
        <dbReference type="Pfam" id="PF01551"/>
    </source>
</evidence>
<dbReference type="PANTHER" id="PTHR21666">
    <property type="entry name" value="PEPTIDASE-RELATED"/>
    <property type="match status" value="1"/>
</dbReference>
<dbReference type="PANTHER" id="PTHR21666:SF270">
    <property type="entry name" value="MUREIN HYDROLASE ACTIVATOR ENVC"/>
    <property type="match status" value="1"/>
</dbReference>
<protein>
    <recommendedName>
        <fullName evidence="1">M23ase beta-sheet core domain-containing protein</fullName>
    </recommendedName>
</protein>
<organism evidence="2 3">
    <name type="scientific">Candidatus Zambryskibacteria bacterium CG11_big_fil_rev_8_21_14_0_20_40_24</name>
    <dbReference type="NCBI Taxonomy" id="1975116"/>
    <lineage>
        <taxon>Bacteria</taxon>
        <taxon>Candidatus Zambryskiibacteriota</taxon>
    </lineage>
</organism>
<accession>A0A2H0K7B7</accession>
<gene>
    <name evidence="2" type="ORF">COV95_00370</name>
</gene>
<reference evidence="2 3" key="1">
    <citation type="submission" date="2017-09" db="EMBL/GenBank/DDBJ databases">
        <title>Depth-based differentiation of microbial function through sediment-hosted aquifers and enrichment of novel symbionts in the deep terrestrial subsurface.</title>
        <authorList>
            <person name="Probst A.J."/>
            <person name="Ladd B."/>
            <person name="Jarett J.K."/>
            <person name="Geller-Mcgrath D.E."/>
            <person name="Sieber C.M."/>
            <person name="Emerson J.B."/>
            <person name="Anantharaman K."/>
            <person name="Thomas B.C."/>
            <person name="Malmstrom R."/>
            <person name="Stieglmeier M."/>
            <person name="Klingl A."/>
            <person name="Woyke T."/>
            <person name="Ryan C.M."/>
            <person name="Banfield J.F."/>
        </authorList>
    </citation>
    <scope>NUCLEOTIDE SEQUENCE [LARGE SCALE GENOMIC DNA]</scope>
    <source>
        <strain evidence="2">CG11_big_fil_rev_8_21_14_0_20_40_24</strain>
    </source>
</reference>
<sequence length="116" mass="12367">KSYDGYYIKPVNGRRTQGIHGYNAVDLGAPAGSPIFAAAPGVVIISRNSGWNGGYGRYIVIRHDNGTQTLYAHNSENIVYEGTSVVQGQVVGYVGSSGKSTGPHVHFEIRGAKNPF</sequence>
<dbReference type="AlphaFoldDB" id="A0A2H0K7B7"/>
<comment type="caution">
    <text evidence="2">The sequence shown here is derived from an EMBL/GenBank/DDBJ whole genome shotgun (WGS) entry which is preliminary data.</text>
</comment>
<name>A0A2H0K7B7_9BACT</name>
<feature type="domain" description="M23ase beta-sheet core" evidence="1">
    <location>
        <begin position="23"/>
        <end position="114"/>
    </location>
</feature>
<dbReference type="InterPro" id="IPR050570">
    <property type="entry name" value="Cell_wall_metabolism_enzyme"/>
</dbReference>
<dbReference type="Pfam" id="PF01551">
    <property type="entry name" value="Peptidase_M23"/>
    <property type="match status" value="1"/>
</dbReference>
<dbReference type="CDD" id="cd12797">
    <property type="entry name" value="M23_peptidase"/>
    <property type="match status" value="1"/>
</dbReference>
<evidence type="ECO:0000313" key="3">
    <source>
        <dbReference type="Proteomes" id="UP000229834"/>
    </source>
</evidence>
<feature type="non-terminal residue" evidence="2">
    <location>
        <position position="1"/>
    </location>
</feature>
<dbReference type="Gene3D" id="2.70.70.10">
    <property type="entry name" value="Glucose Permease (Domain IIA)"/>
    <property type="match status" value="1"/>
</dbReference>
<dbReference type="SUPFAM" id="SSF51261">
    <property type="entry name" value="Duplicated hybrid motif"/>
    <property type="match status" value="1"/>
</dbReference>
<evidence type="ECO:0000313" key="2">
    <source>
        <dbReference type="EMBL" id="PIQ67135.1"/>
    </source>
</evidence>
<dbReference type="GO" id="GO:0004222">
    <property type="term" value="F:metalloendopeptidase activity"/>
    <property type="evidence" value="ECO:0007669"/>
    <property type="project" value="TreeGrafter"/>
</dbReference>